<accession>A0A235CFE3</accession>
<dbReference type="Proteomes" id="UP000243640">
    <property type="component" value="Unassembled WGS sequence"/>
</dbReference>
<evidence type="ECO:0000313" key="2">
    <source>
        <dbReference type="EMBL" id="OYD23263.1"/>
    </source>
</evidence>
<dbReference type="EMBL" id="SODO01000008">
    <property type="protein sequence ID" value="TDW58595.1"/>
    <property type="molecule type" value="Genomic_DNA"/>
</dbReference>
<dbReference type="RefSeq" id="WP_094278819.1">
    <property type="nucleotide sequence ID" value="NZ_JBLWZI010000008.1"/>
</dbReference>
<comment type="caution">
    <text evidence="2">The sequence shown here is derived from an EMBL/GenBank/DDBJ whole genome shotgun (WGS) entry which is preliminary data.</text>
</comment>
<reference evidence="3 5" key="2">
    <citation type="submission" date="2019-03" db="EMBL/GenBank/DDBJ databases">
        <title>Genomic Encyclopedia of Archaeal and Bacterial Type Strains, Phase II (KMG-II): from individual species to whole genera.</title>
        <authorList>
            <person name="Goeker M."/>
        </authorList>
    </citation>
    <scope>NUCLEOTIDE SEQUENCE [LARGE SCALE GENOMIC DNA]</scope>
    <source>
        <strain evidence="3 5">DSM 15594</strain>
    </source>
</reference>
<name>A0A235CFE3_9GAMM</name>
<evidence type="ECO:0000313" key="3">
    <source>
        <dbReference type="EMBL" id="TDW58595.1"/>
    </source>
</evidence>
<evidence type="ECO:0000313" key="4">
    <source>
        <dbReference type="Proteomes" id="UP000243640"/>
    </source>
</evidence>
<gene>
    <name evidence="2" type="ORF">B6S09_12415</name>
    <name evidence="3" type="ORF">LY04_02374</name>
</gene>
<dbReference type="OrthoDB" id="5588979at2"/>
<feature type="transmembrane region" description="Helical" evidence="1">
    <location>
        <begin position="7"/>
        <end position="29"/>
    </location>
</feature>
<keyword evidence="1" id="KW-0812">Transmembrane</keyword>
<sequence length="79" mass="9690">MNDSFFISVLAGCWRWSVFLMFPLLVFGYVELTGMPLSEFDNGVNHHKWMLVSLYFLYVLLWWRLNRRVVSLIMRRKWR</sequence>
<evidence type="ECO:0000256" key="1">
    <source>
        <dbReference type="SAM" id="Phobius"/>
    </source>
</evidence>
<evidence type="ECO:0000313" key="5">
    <source>
        <dbReference type="Proteomes" id="UP000295058"/>
    </source>
</evidence>
<feature type="transmembrane region" description="Helical" evidence="1">
    <location>
        <begin position="49"/>
        <end position="66"/>
    </location>
</feature>
<keyword evidence="1" id="KW-0472">Membrane</keyword>
<dbReference type="EMBL" id="NQJF01000010">
    <property type="protein sequence ID" value="OYD23263.1"/>
    <property type="molecule type" value="Genomic_DNA"/>
</dbReference>
<organism evidence="2 4">
    <name type="scientific">Oceanimonas baumannii</name>
    <dbReference type="NCBI Taxonomy" id="129578"/>
    <lineage>
        <taxon>Bacteria</taxon>
        <taxon>Pseudomonadati</taxon>
        <taxon>Pseudomonadota</taxon>
        <taxon>Gammaproteobacteria</taxon>
        <taxon>Aeromonadales</taxon>
        <taxon>Aeromonadaceae</taxon>
        <taxon>Oceanimonas</taxon>
    </lineage>
</organism>
<protein>
    <submittedName>
        <fullName evidence="2">Uncharacterized protein</fullName>
    </submittedName>
</protein>
<keyword evidence="1" id="KW-1133">Transmembrane helix</keyword>
<reference evidence="2 4" key="1">
    <citation type="submission" date="2017-08" db="EMBL/GenBank/DDBJ databases">
        <title>Draft Genome Sequence of the Marine Bacterium Oceanimonas baumannii ATCC 700832.</title>
        <authorList>
            <person name="Mcclelland W.D."/>
            <person name="Brennan M.A."/>
            <person name="Trachtenberg A.M."/>
            <person name="Maclea K.S."/>
        </authorList>
    </citation>
    <scope>NUCLEOTIDE SEQUENCE [LARGE SCALE GENOMIC DNA]</scope>
    <source>
        <strain evidence="2 4">ATCC 700832</strain>
    </source>
</reference>
<dbReference type="AlphaFoldDB" id="A0A235CFE3"/>
<keyword evidence="5" id="KW-1185">Reference proteome</keyword>
<dbReference type="Proteomes" id="UP000295058">
    <property type="component" value="Unassembled WGS sequence"/>
</dbReference>
<proteinExistence type="predicted"/>